<dbReference type="PANTHER" id="PTHR31499">
    <property type="entry name" value="MYB FAMILY TRANSCRIPTION FACTOR PHL11"/>
    <property type="match status" value="1"/>
</dbReference>
<keyword evidence="3" id="KW-0539">Nucleus</keyword>
<comment type="caution">
    <text evidence="6">The sequence shown here is derived from an EMBL/GenBank/DDBJ whole genome shotgun (WGS) entry which is preliminary data.</text>
</comment>
<dbReference type="Pfam" id="PF14379">
    <property type="entry name" value="Myb_CC_LHEQLE"/>
    <property type="match status" value="1"/>
</dbReference>
<dbReference type="InterPro" id="IPR009057">
    <property type="entry name" value="Homeodomain-like_sf"/>
</dbReference>
<evidence type="ECO:0000313" key="6">
    <source>
        <dbReference type="EMBL" id="KAF8389517.1"/>
    </source>
</evidence>
<feature type="region of interest" description="Disordered" evidence="4">
    <location>
        <begin position="400"/>
        <end position="488"/>
    </location>
</feature>
<dbReference type="GO" id="GO:0003700">
    <property type="term" value="F:DNA-binding transcription factor activity"/>
    <property type="evidence" value="ECO:0007669"/>
    <property type="project" value="InterPro"/>
</dbReference>
<feature type="region of interest" description="Disordered" evidence="4">
    <location>
        <begin position="324"/>
        <end position="350"/>
    </location>
</feature>
<gene>
    <name evidence="6" type="ORF">HHK36_026212</name>
</gene>
<dbReference type="InterPro" id="IPR046955">
    <property type="entry name" value="PHR1-like"/>
</dbReference>
<dbReference type="OMA" id="NQYDDEQ"/>
<keyword evidence="7" id="KW-1185">Reference proteome</keyword>
<dbReference type="PANTHER" id="PTHR31499:SF80">
    <property type="entry name" value="HTH MYB-TYPE DOMAIN-CONTAINING PROTEIN"/>
    <property type="match status" value="1"/>
</dbReference>
<dbReference type="EMBL" id="JABCRI010000019">
    <property type="protein sequence ID" value="KAF8389517.1"/>
    <property type="molecule type" value="Genomic_DNA"/>
</dbReference>
<keyword evidence="2" id="KW-0804">Transcription</keyword>
<protein>
    <recommendedName>
        <fullName evidence="5">HTH myb-type domain-containing protein</fullName>
    </recommendedName>
</protein>
<dbReference type="PROSITE" id="PS51294">
    <property type="entry name" value="HTH_MYB"/>
    <property type="match status" value="1"/>
</dbReference>
<dbReference type="SUPFAM" id="SSF46689">
    <property type="entry name" value="Homeodomain-like"/>
    <property type="match status" value="1"/>
</dbReference>
<sequence>MNRHCIISVKQSESPEVVTQTYCTAPSPIHSFMNAESKGRNFLDGDCSSACPSLYIQTESFNSPNLLRASPFQPQKLTSNPMSSASHLQSPKSMFSRSSTFCSSLYMSSSTSSETHRQLGNLPFLPHPLTCNQPISAVYSSKSPLLLSGDLSNRCDEECSEDRMKYFLNFPGDALDGSFHGVNYVSDGLTLTEQLELQFLSEELDIAITDNGENPRIDEIYEVPQTSSVQVIGSECNQNHHSIVPLIDGDSSQPSPGASAAHKPRMRWTPELHERFIEAVNKLDGADKATPKGILKLMNVEGLTIYHVKSHLQKYRLAKYIPEKKEDKKTSSSEEKKAAPASNETDARMNRGSQITDALRMQVEVQKKLHEQLEVQRVLQLRIEEHARYLEKIMEEQQKTGSSLISSHSQPSVTNPLPDSELAPLSPSACASPQQVDSKSDDSLSLPSKKQKVTDSSEFQQLPCQKRFRNEANPEETSDEPVVENPVQ</sequence>
<proteinExistence type="predicted"/>
<feature type="compositionally biased region" description="Basic and acidic residues" evidence="4">
    <location>
        <begin position="324"/>
        <end position="338"/>
    </location>
</feature>
<organism evidence="6 7">
    <name type="scientific">Tetracentron sinense</name>
    <name type="common">Spur-leaf</name>
    <dbReference type="NCBI Taxonomy" id="13715"/>
    <lineage>
        <taxon>Eukaryota</taxon>
        <taxon>Viridiplantae</taxon>
        <taxon>Streptophyta</taxon>
        <taxon>Embryophyta</taxon>
        <taxon>Tracheophyta</taxon>
        <taxon>Spermatophyta</taxon>
        <taxon>Magnoliopsida</taxon>
        <taxon>Trochodendrales</taxon>
        <taxon>Trochodendraceae</taxon>
        <taxon>Tetracentron</taxon>
    </lineage>
</organism>
<dbReference type="InterPro" id="IPR017930">
    <property type="entry name" value="Myb_dom"/>
</dbReference>
<accession>A0A834YJI4</accession>
<dbReference type="GO" id="GO:0003677">
    <property type="term" value="F:DNA binding"/>
    <property type="evidence" value="ECO:0007669"/>
    <property type="project" value="InterPro"/>
</dbReference>
<dbReference type="FunFam" id="1.10.10.60:FF:000002">
    <property type="entry name" value="Myb family transcription factor"/>
    <property type="match status" value="1"/>
</dbReference>
<dbReference type="NCBIfam" id="TIGR01557">
    <property type="entry name" value="myb_SHAQKYF"/>
    <property type="match status" value="1"/>
</dbReference>
<feature type="region of interest" description="Disordered" evidence="4">
    <location>
        <begin position="245"/>
        <end position="265"/>
    </location>
</feature>
<dbReference type="AlphaFoldDB" id="A0A834YJI4"/>
<evidence type="ECO:0000259" key="5">
    <source>
        <dbReference type="PROSITE" id="PS51294"/>
    </source>
</evidence>
<feature type="compositionally biased region" description="Acidic residues" evidence="4">
    <location>
        <begin position="473"/>
        <end position="482"/>
    </location>
</feature>
<evidence type="ECO:0000256" key="2">
    <source>
        <dbReference type="ARBA" id="ARBA00023163"/>
    </source>
</evidence>
<evidence type="ECO:0000256" key="3">
    <source>
        <dbReference type="ARBA" id="ARBA00023242"/>
    </source>
</evidence>
<feature type="domain" description="HTH myb-type" evidence="5">
    <location>
        <begin position="260"/>
        <end position="320"/>
    </location>
</feature>
<dbReference type="Proteomes" id="UP000655225">
    <property type="component" value="Unassembled WGS sequence"/>
</dbReference>
<dbReference type="InterPro" id="IPR001005">
    <property type="entry name" value="SANT/Myb"/>
</dbReference>
<reference evidence="6 7" key="1">
    <citation type="submission" date="2020-04" db="EMBL/GenBank/DDBJ databases">
        <title>Plant Genome Project.</title>
        <authorList>
            <person name="Zhang R.-G."/>
        </authorList>
    </citation>
    <scope>NUCLEOTIDE SEQUENCE [LARGE SCALE GENOMIC DNA]</scope>
    <source>
        <strain evidence="6">YNK0</strain>
        <tissue evidence="6">Leaf</tissue>
    </source>
</reference>
<evidence type="ECO:0000313" key="7">
    <source>
        <dbReference type="Proteomes" id="UP000655225"/>
    </source>
</evidence>
<name>A0A834YJI4_TETSI</name>
<keyword evidence="1" id="KW-0805">Transcription regulation</keyword>
<dbReference type="OrthoDB" id="551907at2759"/>
<evidence type="ECO:0000256" key="4">
    <source>
        <dbReference type="SAM" id="MobiDB-lite"/>
    </source>
</evidence>
<evidence type="ECO:0000256" key="1">
    <source>
        <dbReference type="ARBA" id="ARBA00023015"/>
    </source>
</evidence>
<dbReference type="InterPro" id="IPR025756">
    <property type="entry name" value="Myb_CC_LHEQLE"/>
</dbReference>
<dbReference type="Gene3D" id="1.10.10.60">
    <property type="entry name" value="Homeodomain-like"/>
    <property type="match status" value="1"/>
</dbReference>
<feature type="compositionally biased region" description="Polar residues" evidence="4">
    <location>
        <begin position="400"/>
        <end position="417"/>
    </location>
</feature>
<dbReference type="InterPro" id="IPR006447">
    <property type="entry name" value="Myb_dom_plants"/>
</dbReference>
<feature type="compositionally biased region" description="Polar residues" evidence="4">
    <location>
        <begin position="454"/>
        <end position="463"/>
    </location>
</feature>
<dbReference type="Pfam" id="PF00249">
    <property type="entry name" value="Myb_DNA-binding"/>
    <property type="match status" value="1"/>
</dbReference>